<dbReference type="NCBIfam" id="NF002550">
    <property type="entry name" value="PRK02106.1"/>
    <property type="match status" value="1"/>
</dbReference>
<dbReference type="InterPro" id="IPR000172">
    <property type="entry name" value="GMC_OxRdtase_N"/>
</dbReference>
<evidence type="ECO:0000259" key="7">
    <source>
        <dbReference type="PROSITE" id="PS00624"/>
    </source>
</evidence>
<evidence type="ECO:0000313" key="8">
    <source>
        <dbReference type="EMBL" id="AMG35604.1"/>
    </source>
</evidence>
<dbReference type="Pfam" id="PF00732">
    <property type="entry name" value="GMC_oxred_N"/>
    <property type="match status" value="1"/>
</dbReference>
<dbReference type="PROSITE" id="PS00624">
    <property type="entry name" value="GMC_OXRED_2"/>
    <property type="match status" value="1"/>
</dbReference>
<dbReference type="InterPro" id="IPR007867">
    <property type="entry name" value="GMC_OxRtase_C"/>
</dbReference>
<dbReference type="RefSeq" id="WP_061071485.1">
    <property type="nucleotide sequence ID" value="NZ_CP014060.2"/>
</dbReference>
<sequence length="550" mass="59853">MSEAVDYIVVGAGSAGCVLANRLSANGKHTVCLLEAGPPDRSPWIHIPIGYGKTMFHKVLNWGYYTEPDPNMLNRRIYWPRGRTLGGSSAINGLIYIRGQRRDYDDWAAAGNPGWSWEDCLPYFRKLENNDLGAGPTRGTEGPLNATSIKTPHPLVEGLIGAAGALGLPHVTDFNSGDQEGVGYYQLTTRNGRRCSTAVAYLRPARGRANLRIETGAHAMAVLFEGSRACGVRYRQDGQVRTLRARREVLLCAGALQSPQLLQLSGVGPAALLRRFGIGVVRDLPGVGENLQDHLQIRLIYETRQPITTNDQLRTLHGRAAMGLQWLLFRGGPLAVGINQGGLFCRVDPASATPDTQFHFATLSADMAGGKVHPFSGCTYSVCQLRPSSRGTVQLRGTDPFEAPAMQPNYLSTELDRRMTVAAVKYARRLAATEPLAGLMKREFRPGPDVQSDDEILHFCREYGATIFHPSGTAKMGPRSDPMAVVDERLRVHGVSGLRVVDCSIMPTLVSGNTNVPVVMLAERAADFILQDLHAARPRAQAEPTLKQAA</sequence>
<evidence type="ECO:0000256" key="5">
    <source>
        <dbReference type="RuleBase" id="RU003968"/>
    </source>
</evidence>
<proteinExistence type="inferred from homology"/>
<dbReference type="EMBL" id="CP014060">
    <property type="protein sequence ID" value="AMG35604.1"/>
    <property type="molecule type" value="Genomic_DNA"/>
</dbReference>
<name>A0A0X8NWG3_ALCXX</name>
<dbReference type="Gene3D" id="3.30.560.10">
    <property type="entry name" value="Glucose Oxidase, domain 3"/>
    <property type="match status" value="1"/>
</dbReference>
<dbReference type="AlphaFoldDB" id="A0A0X8NWG3"/>
<organism evidence="8 9">
    <name type="scientific">Alcaligenes xylosoxydans xylosoxydans</name>
    <name type="common">Achromobacter xylosoxidans</name>
    <dbReference type="NCBI Taxonomy" id="85698"/>
    <lineage>
        <taxon>Bacteria</taxon>
        <taxon>Pseudomonadati</taxon>
        <taxon>Pseudomonadota</taxon>
        <taxon>Betaproteobacteria</taxon>
        <taxon>Burkholderiales</taxon>
        <taxon>Alcaligenaceae</taxon>
        <taxon>Achromobacter</taxon>
    </lineage>
</organism>
<evidence type="ECO:0000313" key="9">
    <source>
        <dbReference type="Proteomes" id="UP000060602"/>
    </source>
</evidence>
<dbReference type="PROSITE" id="PS00623">
    <property type="entry name" value="GMC_OXRED_1"/>
    <property type="match status" value="1"/>
</dbReference>
<dbReference type="GO" id="GO:0050660">
    <property type="term" value="F:flavin adenine dinucleotide binding"/>
    <property type="evidence" value="ECO:0007669"/>
    <property type="project" value="InterPro"/>
</dbReference>
<dbReference type="Pfam" id="PF05199">
    <property type="entry name" value="GMC_oxred_C"/>
    <property type="match status" value="1"/>
</dbReference>
<dbReference type="Gene3D" id="3.50.50.60">
    <property type="entry name" value="FAD/NAD(P)-binding domain"/>
    <property type="match status" value="1"/>
</dbReference>
<evidence type="ECO:0000256" key="4">
    <source>
        <dbReference type="ARBA" id="ARBA00022827"/>
    </source>
</evidence>
<gene>
    <name evidence="8" type="ORF">AL504_05905</name>
</gene>
<dbReference type="PANTHER" id="PTHR11552:SF147">
    <property type="entry name" value="CHOLINE DEHYDROGENASE, MITOCHONDRIAL"/>
    <property type="match status" value="1"/>
</dbReference>
<evidence type="ECO:0000256" key="3">
    <source>
        <dbReference type="ARBA" id="ARBA00022630"/>
    </source>
</evidence>
<evidence type="ECO:0000256" key="1">
    <source>
        <dbReference type="ARBA" id="ARBA00001974"/>
    </source>
</evidence>
<dbReference type="InterPro" id="IPR012132">
    <property type="entry name" value="GMC_OxRdtase"/>
</dbReference>
<keyword evidence="3 5" id="KW-0285">Flavoprotein</keyword>
<dbReference type="PANTHER" id="PTHR11552">
    <property type="entry name" value="GLUCOSE-METHANOL-CHOLINE GMC OXIDOREDUCTASE"/>
    <property type="match status" value="1"/>
</dbReference>
<evidence type="ECO:0000259" key="6">
    <source>
        <dbReference type="PROSITE" id="PS00623"/>
    </source>
</evidence>
<evidence type="ECO:0000256" key="2">
    <source>
        <dbReference type="ARBA" id="ARBA00010790"/>
    </source>
</evidence>
<comment type="cofactor">
    <cofactor evidence="1">
        <name>FAD</name>
        <dbReference type="ChEBI" id="CHEBI:57692"/>
    </cofactor>
</comment>
<dbReference type="Proteomes" id="UP000060602">
    <property type="component" value="Chromosome"/>
</dbReference>
<dbReference type="SUPFAM" id="SSF51905">
    <property type="entry name" value="FAD/NAD(P)-binding domain"/>
    <property type="match status" value="1"/>
</dbReference>
<reference evidence="9" key="1">
    <citation type="submission" date="2015-12" db="EMBL/GenBank/DDBJ databases">
        <title>FDA dAtabase for Regulatory Grade micrObial Sequences (FDA-ARGOS): Supporting development and validation of Infectious Disease Dx tests.</title>
        <authorList>
            <person name="Case J."/>
            <person name="Tallon L."/>
            <person name="Sadzewicz L."/>
            <person name="Sengamalay N."/>
            <person name="Ott S."/>
            <person name="Godinez A."/>
            <person name="Nagaraj S."/>
            <person name="Nadendla S."/>
            <person name="Sichtig H."/>
        </authorList>
    </citation>
    <scope>NUCLEOTIDE SEQUENCE [LARGE SCALE GENOMIC DNA]</scope>
    <source>
        <strain evidence="9">FDAARGOS_147</strain>
    </source>
</reference>
<dbReference type="GO" id="GO:0016614">
    <property type="term" value="F:oxidoreductase activity, acting on CH-OH group of donors"/>
    <property type="evidence" value="ECO:0007669"/>
    <property type="project" value="InterPro"/>
</dbReference>
<accession>A0A0X8NWG3</accession>
<dbReference type="SUPFAM" id="SSF54373">
    <property type="entry name" value="FAD-linked reductases, C-terminal domain"/>
    <property type="match status" value="1"/>
</dbReference>
<dbReference type="InterPro" id="IPR036188">
    <property type="entry name" value="FAD/NAD-bd_sf"/>
</dbReference>
<dbReference type="PIRSF" id="PIRSF000137">
    <property type="entry name" value="Alcohol_oxidase"/>
    <property type="match status" value="1"/>
</dbReference>
<feature type="domain" description="Glucose-methanol-choline oxidoreductase N-terminal" evidence="6">
    <location>
        <begin position="82"/>
        <end position="105"/>
    </location>
</feature>
<feature type="domain" description="Glucose-methanol-choline oxidoreductase N-terminal" evidence="7">
    <location>
        <begin position="254"/>
        <end position="268"/>
    </location>
</feature>
<comment type="similarity">
    <text evidence="2 5">Belongs to the GMC oxidoreductase family.</text>
</comment>
<keyword evidence="4 5" id="KW-0274">FAD</keyword>
<protein>
    <submittedName>
        <fullName evidence="8">Choline dehydrogenase</fullName>
    </submittedName>
</protein>